<dbReference type="Gene3D" id="3.10.129.10">
    <property type="entry name" value="Hotdog Thioesterase"/>
    <property type="match status" value="2"/>
</dbReference>
<dbReference type="SUPFAM" id="SSF54637">
    <property type="entry name" value="Thioesterase/thiol ester dehydrase-isomerase"/>
    <property type="match status" value="2"/>
</dbReference>
<keyword evidence="4" id="KW-1185">Reference proteome</keyword>
<proteinExistence type="predicted"/>
<reference evidence="3" key="2">
    <citation type="submission" date="2023-01" db="EMBL/GenBank/DDBJ databases">
        <authorList>
            <person name="Sun Q."/>
            <person name="Evtushenko L."/>
        </authorList>
    </citation>
    <scope>NUCLEOTIDE SEQUENCE</scope>
    <source>
        <strain evidence="3">VKM Ac-1069</strain>
    </source>
</reference>
<organism evidence="3 4">
    <name type="scientific">Pseudonocardia halophobica</name>
    <dbReference type="NCBI Taxonomy" id="29401"/>
    <lineage>
        <taxon>Bacteria</taxon>
        <taxon>Bacillati</taxon>
        <taxon>Actinomycetota</taxon>
        <taxon>Actinomycetes</taxon>
        <taxon>Pseudonocardiales</taxon>
        <taxon>Pseudonocardiaceae</taxon>
        <taxon>Pseudonocardia</taxon>
    </lineage>
</organism>
<dbReference type="InterPro" id="IPR029069">
    <property type="entry name" value="HotDog_dom_sf"/>
</dbReference>
<feature type="domain" description="FAS1-like dehydratase" evidence="2">
    <location>
        <begin position="26"/>
        <end position="75"/>
    </location>
</feature>
<dbReference type="EMBL" id="BSFQ01000005">
    <property type="protein sequence ID" value="GLL10535.1"/>
    <property type="molecule type" value="Genomic_DNA"/>
</dbReference>
<evidence type="ECO:0000313" key="3">
    <source>
        <dbReference type="EMBL" id="GLL10535.1"/>
    </source>
</evidence>
<accession>A0A9W6L1L9</accession>
<evidence type="ECO:0000259" key="2">
    <source>
        <dbReference type="Pfam" id="PF13452"/>
    </source>
</evidence>
<comment type="caution">
    <text evidence="3">The sequence shown here is derived from an EMBL/GenBank/DDBJ whole genome shotgun (WGS) entry which is preliminary data.</text>
</comment>
<dbReference type="Pfam" id="PF13452">
    <property type="entry name" value="FAS1_DH_region"/>
    <property type="match status" value="1"/>
</dbReference>
<evidence type="ECO:0000313" key="4">
    <source>
        <dbReference type="Proteomes" id="UP001143463"/>
    </source>
</evidence>
<reference evidence="3" key="1">
    <citation type="journal article" date="2014" name="Int. J. Syst. Evol. Microbiol.">
        <title>Complete genome sequence of Corynebacterium casei LMG S-19264T (=DSM 44701T), isolated from a smear-ripened cheese.</title>
        <authorList>
            <consortium name="US DOE Joint Genome Institute (JGI-PGF)"/>
            <person name="Walter F."/>
            <person name="Albersmeier A."/>
            <person name="Kalinowski J."/>
            <person name="Ruckert C."/>
        </authorList>
    </citation>
    <scope>NUCLEOTIDE SEQUENCE</scope>
    <source>
        <strain evidence="3">VKM Ac-1069</strain>
    </source>
</reference>
<sequence>MSTTDEFTARLQAFVGKGEGPTTSGVVDPTVITRLTEALGDRNPVYSDPSAAEKSPHGEIVAPVTALMSWTVAAKPLGVFGVDEAGREHFRLEAAPNGSASARAADPNGVDWGSSFELREFLKAEGFVAPAVTNGWFEYERYLRPGERVVVGPFTIDEIVGPKRTGLGEGYFITQSQRVTDAEGELVAVIRQRILRAKPVAAAAATEEKAPSVPTAGGTAGAEEAPAPTVEWSTERRPGPEPGAVSVGDTLPALVVELTPTVIVAGAIASQDWAPVHHDTGFARKMGHPDVFMNIQMSTGFVGRLITDWAGPGALIEALDIRLGVPNYAYDTMTMTGEVTAVEQVGERVRLTVPVVARNSRGVHISSTVTLTVPA</sequence>
<gene>
    <name evidence="3" type="ORF">GCM10017577_16750</name>
</gene>
<dbReference type="Proteomes" id="UP001143463">
    <property type="component" value="Unassembled WGS sequence"/>
</dbReference>
<feature type="region of interest" description="Disordered" evidence="1">
    <location>
        <begin position="205"/>
        <end position="245"/>
    </location>
</feature>
<dbReference type="AlphaFoldDB" id="A0A9W6L1L9"/>
<protein>
    <recommendedName>
        <fullName evidence="2">FAS1-like dehydratase domain-containing protein</fullName>
    </recommendedName>
</protein>
<evidence type="ECO:0000256" key="1">
    <source>
        <dbReference type="SAM" id="MobiDB-lite"/>
    </source>
</evidence>
<dbReference type="InterPro" id="IPR039569">
    <property type="entry name" value="FAS1-like_DH_region"/>
</dbReference>
<dbReference type="RefSeq" id="WP_156067152.1">
    <property type="nucleotide sequence ID" value="NZ_BAAAUZ010000002.1"/>
</dbReference>
<name>A0A9W6L1L9_9PSEU</name>
<feature type="compositionally biased region" description="Low complexity" evidence="1">
    <location>
        <begin position="205"/>
        <end position="231"/>
    </location>
</feature>